<protein>
    <recommendedName>
        <fullName evidence="11">Virulence factor MviN</fullName>
    </recommendedName>
</protein>
<keyword evidence="4" id="KW-0133">Cell shape</keyword>
<comment type="caution">
    <text evidence="9">The sequence shown here is derived from an EMBL/GenBank/DDBJ whole genome shotgun (WGS) entry which is preliminary data.</text>
</comment>
<feature type="transmembrane region" description="Helical" evidence="8">
    <location>
        <begin position="462"/>
        <end position="480"/>
    </location>
</feature>
<keyword evidence="2" id="KW-1003">Cell membrane</keyword>
<dbReference type="GO" id="GO:0005886">
    <property type="term" value="C:plasma membrane"/>
    <property type="evidence" value="ECO:0007669"/>
    <property type="project" value="UniProtKB-SubCell"/>
</dbReference>
<dbReference type="EMBL" id="LLZH01000331">
    <property type="protein sequence ID" value="KUL23607.1"/>
    <property type="molecule type" value="Genomic_DNA"/>
</dbReference>
<keyword evidence="7 8" id="KW-0472">Membrane</keyword>
<evidence type="ECO:0008006" key="11">
    <source>
        <dbReference type="Google" id="ProtNLM"/>
    </source>
</evidence>
<feature type="transmembrane region" description="Helical" evidence="8">
    <location>
        <begin position="368"/>
        <end position="388"/>
    </location>
</feature>
<feature type="transmembrane region" description="Helical" evidence="8">
    <location>
        <begin position="299"/>
        <end position="322"/>
    </location>
</feature>
<gene>
    <name evidence="9" type="ORF">ADL15_45705</name>
</gene>
<dbReference type="PANTHER" id="PTHR47019:SF1">
    <property type="entry name" value="LIPID II FLIPPASE MURJ"/>
    <property type="match status" value="1"/>
</dbReference>
<name>A0A124G7T6_9ACTN</name>
<dbReference type="PANTHER" id="PTHR47019">
    <property type="entry name" value="LIPID II FLIPPASE MURJ"/>
    <property type="match status" value="1"/>
</dbReference>
<comment type="subcellular location">
    <subcellularLocation>
        <location evidence="1">Cell membrane</location>
        <topology evidence="1">Multi-pass membrane protein</topology>
    </subcellularLocation>
</comment>
<dbReference type="PRINTS" id="PR01806">
    <property type="entry name" value="VIRFACTRMVIN"/>
</dbReference>
<evidence type="ECO:0000256" key="7">
    <source>
        <dbReference type="ARBA" id="ARBA00023136"/>
    </source>
</evidence>
<dbReference type="Proteomes" id="UP000053244">
    <property type="component" value="Unassembled WGS sequence"/>
</dbReference>
<feature type="transmembrane region" description="Helical" evidence="8">
    <location>
        <begin position="394"/>
        <end position="416"/>
    </location>
</feature>
<evidence type="ECO:0000256" key="8">
    <source>
        <dbReference type="SAM" id="Phobius"/>
    </source>
</evidence>
<dbReference type="Pfam" id="PF03023">
    <property type="entry name" value="MurJ"/>
    <property type="match status" value="1"/>
</dbReference>
<proteinExistence type="predicted"/>
<feature type="transmembrane region" description="Helical" evidence="8">
    <location>
        <begin position="49"/>
        <end position="71"/>
    </location>
</feature>
<keyword evidence="10" id="KW-1185">Reference proteome</keyword>
<evidence type="ECO:0000256" key="4">
    <source>
        <dbReference type="ARBA" id="ARBA00022960"/>
    </source>
</evidence>
<feature type="transmembrane region" description="Helical" evidence="8">
    <location>
        <begin position="428"/>
        <end position="450"/>
    </location>
</feature>
<evidence type="ECO:0000313" key="9">
    <source>
        <dbReference type="EMBL" id="KUL23607.1"/>
    </source>
</evidence>
<keyword evidence="6 8" id="KW-1133">Transmembrane helix</keyword>
<evidence type="ECO:0000256" key="1">
    <source>
        <dbReference type="ARBA" id="ARBA00004651"/>
    </source>
</evidence>
<evidence type="ECO:0000313" key="10">
    <source>
        <dbReference type="Proteomes" id="UP000053244"/>
    </source>
</evidence>
<evidence type="ECO:0000256" key="3">
    <source>
        <dbReference type="ARBA" id="ARBA00022692"/>
    </source>
</evidence>
<dbReference type="GO" id="GO:0008360">
    <property type="term" value="P:regulation of cell shape"/>
    <property type="evidence" value="ECO:0007669"/>
    <property type="project" value="UniProtKB-KW"/>
</dbReference>
<feature type="transmembrane region" description="Helical" evidence="8">
    <location>
        <begin position="342"/>
        <end position="361"/>
    </location>
</feature>
<evidence type="ECO:0000256" key="2">
    <source>
        <dbReference type="ARBA" id="ARBA00022475"/>
    </source>
</evidence>
<keyword evidence="5" id="KW-0573">Peptidoglycan synthesis</keyword>
<accession>A0A124G7T6</accession>
<organism evidence="9 10">
    <name type="scientific">Actinoplanes awajinensis subsp. mycoplanecinus</name>
    <dbReference type="NCBI Taxonomy" id="135947"/>
    <lineage>
        <taxon>Bacteria</taxon>
        <taxon>Bacillati</taxon>
        <taxon>Actinomycetota</taxon>
        <taxon>Actinomycetes</taxon>
        <taxon>Micromonosporales</taxon>
        <taxon>Micromonosporaceae</taxon>
        <taxon>Actinoplanes</taxon>
    </lineage>
</organism>
<feature type="transmembrane region" description="Helical" evidence="8">
    <location>
        <begin position="207"/>
        <end position="228"/>
    </location>
</feature>
<feature type="transmembrane region" description="Helical" evidence="8">
    <location>
        <begin position="83"/>
        <end position="106"/>
    </location>
</feature>
<reference evidence="9 10" key="1">
    <citation type="submission" date="2015-10" db="EMBL/GenBank/DDBJ databases">
        <authorList>
            <person name="Gilbert D.G."/>
        </authorList>
    </citation>
    <scope>NUCLEOTIDE SEQUENCE [LARGE SCALE GENOMIC DNA]</scope>
    <source>
        <strain evidence="9 10">NRRL B-16712</strain>
    </source>
</reference>
<dbReference type="GO" id="GO:0034204">
    <property type="term" value="P:lipid translocation"/>
    <property type="evidence" value="ECO:0007669"/>
    <property type="project" value="TreeGrafter"/>
</dbReference>
<sequence>MAKAAVLTVGISLTGTALGLGRDLLLARYFGAGGGSDAFLVAWTVPETAYVLVVEGALTLLMIPLFSAALARGDDARAVVATTLPRITFALVVLCAAVLAGAPLLVHALAPGLADPGLAVTCTRYTALTVLTFGVAGYLSAALRAHQVFGPPAALTLVYNVGIVGCMILLHARFGVVSAAGGVALGGLLMVLVQVPAYLRRVGLPHGWHLGGSALTAGAVVPVVAYTLTRQAQVFVERFVASDLSAGTISHLNYAQKIDQIPMLVALLVCAVTFPTLARDVAAGDVAKARHRVEADLRTVTALILVSVAFLIAYAPQVVAVLLQHGEFTAADTAATATVMRVYALGVLGHSFVGVLARPYYADGQRTWFPVAVMAAGLGLTAVLATLGTPLFGAPAIAAANGIGITVAAVLLLTGLRRRVLPISVRAIAGAVGRLALVGAAACGAGLFAARVMTGLTPLPQAIAGGIVVLAVFAGLARLAGFPEIAAVTTAVSRRLRHDD</sequence>
<dbReference type="GO" id="GO:0009252">
    <property type="term" value="P:peptidoglycan biosynthetic process"/>
    <property type="evidence" value="ECO:0007669"/>
    <property type="project" value="UniProtKB-KW"/>
</dbReference>
<keyword evidence="3 8" id="KW-0812">Transmembrane</keyword>
<feature type="transmembrane region" description="Helical" evidence="8">
    <location>
        <begin position="153"/>
        <end position="170"/>
    </location>
</feature>
<dbReference type="InterPro" id="IPR004268">
    <property type="entry name" value="MurJ"/>
</dbReference>
<evidence type="ECO:0000256" key="6">
    <source>
        <dbReference type="ARBA" id="ARBA00022989"/>
    </source>
</evidence>
<dbReference type="InterPro" id="IPR051050">
    <property type="entry name" value="Lipid_II_flippase_MurJ/MviN"/>
</dbReference>
<evidence type="ECO:0000256" key="5">
    <source>
        <dbReference type="ARBA" id="ARBA00022984"/>
    </source>
</evidence>
<dbReference type="AlphaFoldDB" id="A0A124G7T6"/>
<dbReference type="GO" id="GO:0015648">
    <property type="term" value="F:lipid-linked peptidoglycan transporter activity"/>
    <property type="evidence" value="ECO:0007669"/>
    <property type="project" value="TreeGrafter"/>
</dbReference>
<feature type="transmembrane region" description="Helical" evidence="8">
    <location>
        <begin position="176"/>
        <end position="195"/>
    </location>
</feature>